<feature type="non-terminal residue" evidence="2">
    <location>
        <position position="1"/>
    </location>
</feature>
<name>A0A382H4L9_9ZZZZ</name>
<dbReference type="Pfam" id="PF09852">
    <property type="entry name" value="DUF2079"/>
    <property type="match status" value="1"/>
</dbReference>
<evidence type="ECO:0000313" key="2">
    <source>
        <dbReference type="EMBL" id="SVB82129.1"/>
    </source>
</evidence>
<dbReference type="AlphaFoldDB" id="A0A382H4L9"/>
<feature type="transmembrane region" description="Helical" evidence="1">
    <location>
        <begin position="20"/>
        <end position="52"/>
    </location>
</feature>
<keyword evidence="1" id="KW-1133">Transmembrane helix</keyword>
<evidence type="ECO:0008006" key="3">
    <source>
        <dbReference type="Google" id="ProtNLM"/>
    </source>
</evidence>
<keyword evidence="1" id="KW-0472">Membrane</keyword>
<gene>
    <name evidence="2" type="ORF">METZ01_LOCUS234983</name>
</gene>
<accession>A0A382H4L9</accession>
<protein>
    <recommendedName>
        <fullName evidence="3">Glycosyltransferase RgtA/B/C/D-like domain-containing protein</fullName>
    </recommendedName>
</protein>
<evidence type="ECO:0000256" key="1">
    <source>
        <dbReference type="SAM" id="Phobius"/>
    </source>
</evidence>
<keyword evidence="1" id="KW-0812">Transmembrane</keyword>
<organism evidence="2">
    <name type="scientific">marine metagenome</name>
    <dbReference type="NCBI Taxonomy" id="408172"/>
    <lineage>
        <taxon>unclassified sequences</taxon>
        <taxon>metagenomes</taxon>
        <taxon>ecological metagenomes</taxon>
    </lineage>
</organism>
<feature type="transmembrane region" description="Helical" evidence="1">
    <location>
        <begin position="202"/>
        <end position="222"/>
    </location>
</feature>
<sequence length="355" mass="40684">VPLTNFLFKKITERPWTTSYFWFWISLIVWMLGIGGSDLYALPALIGIIILFREIIIIDRPLPFIPLSFNTSPFIILYLLLILIVLAKTLLSLYSFRWNIFDVGSYSSVVFNFSKGLNFNSFLQIPATADHFTPSLALFAPLYWIKATVHWLTFAKAISYLSIPLVVYYWLADKTESNSRFTLSCLFGLWMLMLYKPAVRSGFFEFSPSSLAPPFIILSFLLMEKRRWFLFSLTMIFLIGLKEHMGVVLIGFGLFGIVQSRNISGFILAGIGLLVTFLMIFQVMPYFRDYQAFGNTHIAPFHDLPGKAIYLVKLLWPLCFLPLIFWRYGVLAAPAIGVNLISGRDSMFSSSFHHD</sequence>
<reference evidence="2" key="1">
    <citation type="submission" date="2018-05" db="EMBL/GenBank/DDBJ databases">
        <authorList>
            <person name="Lanie J.A."/>
            <person name="Ng W.-L."/>
            <person name="Kazmierczak K.M."/>
            <person name="Andrzejewski T.M."/>
            <person name="Davidsen T.M."/>
            <person name="Wayne K.J."/>
            <person name="Tettelin H."/>
            <person name="Glass J.I."/>
            <person name="Rusch D."/>
            <person name="Podicherti R."/>
            <person name="Tsui H.-C.T."/>
            <person name="Winkler M.E."/>
        </authorList>
    </citation>
    <scope>NUCLEOTIDE SEQUENCE</scope>
</reference>
<feature type="transmembrane region" description="Helical" evidence="1">
    <location>
        <begin position="265"/>
        <end position="287"/>
    </location>
</feature>
<feature type="transmembrane region" description="Helical" evidence="1">
    <location>
        <begin position="314"/>
        <end position="341"/>
    </location>
</feature>
<dbReference type="InterPro" id="IPR018650">
    <property type="entry name" value="STSV1_Orf64"/>
</dbReference>
<feature type="transmembrane region" description="Helical" evidence="1">
    <location>
        <begin position="228"/>
        <end position="258"/>
    </location>
</feature>
<proteinExistence type="predicted"/>
<feature type="transmembrane region" description="Helical" evidence="1">
    <location>
        <begin position="64"/>
        <end position="87"/>
    </location>
</feature>
<feature type="transmembrane region" description="Helical" evidence="1">
    <location>
        <begin position="151"/>
        <end position="171"/>
    </location>
</feature>
<dbReference type="EMBL" id="UINC01059100">
    <property type="protein sequence ID" value="SVB82129.1"/>
    <property type="molecule type" value="Genomic_DNA"/>
</dbReference>
<feature type="non-terminal residue" evidence="2">
    <location>
        <position position="355"/>
    </location>
</feature>